<dbReference type="PANTHER" id="PTHR36091:SF2">
    <property type="entry name" value="AMINOGLYCOSIDE PHOSPHOTRANSFERASE DOMAIN-CONTAINING PROTEIN"/>
    <property type="match status" value="1"/>
</dbReference>
<sequence length="328" mass="38077">MFAVGPIALREFWDKERAQMSIDRGPWETARGYVEAVAHREISWISKYASSSARNPSYLKLPEAQLSPQEHIGLLNKYLGSISTLLPDSPDLVRPTLWHHDIQDGNLFIHDGRISSVIDWQSIWAAPLILQAQAPRLIDYNGEILLTLPENFNKLNQDEKAEVRDQVSRSIQMFLYEDKTAKENPLLSDAFTQPFGKSLSQLVSFAGNSWDDDIIPLRECLIELERHWHKIGTAKQCPYHFTDDDIRRHREDAEGFNETQDFWDSLEGKVDRSGWAANEDFDDAVDSFLRLRKVGLDKLNGEERKDFESQTLITWFHRRREFSRARYI</sequence>
<dbReference type="PANTHER" id="PTHR36091">
    <property type="entry name" value="ALTERED INHERITANCE OF MITOCHONDRIA PROTEIN 9, MITOCHONDRIAL"/>
    <property type="match status" value="1"/>
</dbReference>
<evidence type="ECO:0000313" key="3">
    <source>
        <dbReference type="Proteomes" id="UP000223968"/>
    </source>
</evidence>
<name>A0A2B7YBJ4_9EURO</name>
<proteinExistence type="predicted"/>
<dbReference type="InterPro" id="IPR002575">
    <property type="entry name" value="Aminoglycoside_PTrfase"/>
</dbReference>
<keyword evidence="3" id="KW-1185">Reference proteome</keyword>
<dbReference type="GO" id="GO:0005739">
    <property type="term" value="C:mitochondrion"/>
    <property type="evidence" value="ECO:0007669"/>
    <property type="project" value="TreeGrafter"/>
</dbReference>
<dbReference type="STRING" id="1447875.A0A2B7YBJ4"/>
<evidence type="ECO:0000259" key="1">
    <source>
        <dbReference type="Pfam" id="PF01636"/>
    </source>
</evidence>
<dbReference type="EMBL" id="PDNB01000005">
    <property type="protein sequence ID" value="PGH18242.1"/>
    <property type="molecule type" value="Genomic_DNA"/>
</dbReference>
<dbReference type="OrthoDB" id="2968323at2759"/>
<dbReference type="Proteomes" id="UP000223968">
    <property type="component" value="Unassembled WGS sequence"/>
</dbReference>
<comment type="caution">
    <text evidence="2">The sequence shown here is derived from an EMBL/GenBank/DDBJ whole genome shotgun (WGS) entry which is preliminary data.</text>
</comment>
<dbReference type="InterPro" id="IPR011009">
    <property type="entry name" value="Kinase-like_dom_sf"/>
</dbReference>
<dbReference type="InterPro" id="IPR051035">
    <property type="entry name" value="Mito_inheritance_9"/>
</dbReference>
<dbReference type="SUPFAM" id="SSF56112">
    <property type="entry name" value="Protein kinase-like (PK-like)"/>
    <property type="match status" value="1"/>
</dbReference>
<dbReference type="AlphaFoldDB" id="A0A2B7YBJ4"/>
<feature type="domain" description="Aminoglycoside phosphotransferase" evidence="1">
    <location>
        <begin position="86"/>
        <end position="121"/>
    </location>
</feature>
<accession>A0A2B7YBJ4</accession>
<evidence type="ECO:0000313" key="2">
    <source>
        <dbReference type="EMBL" id="PGH18242.1"/>
    </source>
</evidence>
<dbReference type="Pfam" id="PF01636">
    <property type="entry name" value="APH"/>
    <property type="match status" value="1"/>
</dbReference>
<organism evidence="2 3">
    <name type="scientific">Helicocarpus griseus UAMH5409</name>
    <dbReference type="NCBI Taxonomy" id="1447875"/>
    <lineage>
        <taxon>Eukaryota</taxon>
        <taxon>Fungi</taxon>
        <taxon>Dikarya</taxon>
        <taxon>Ascomycota</taxon>
        <taxon>Pezizomycotina</taxon>
        <taxon>Eurotiomycetes</taxon>
        <taxon>Eurotiomycetidae</taxon>
        <taxon>Onygenales</taxon>
        <taxon>Ajellomycetaceae</taxon>
        <taxon>Helicocarpus</taxon>
    </lineage>
</organism>
<protein>
    <recommendedName>
        <fullName evidence="1">Aminoglycoside phosphotransferase domain-containing protein</fullName>
    </recommendedName>
</protein>
<reference evidence="2 3" key="1">
    <citation type="submission" date="2017-10" db="EMBL/GenBank/DDBJ databases">
        <title>Comparative genomics in systemic dimorphic fungi from Ajellomycetaceae.</title>
        <authorList>
            <person name="Munoz J.F."/>
            <person name="Mcewen J.G."/>
            <person name="Clay O.K."/>
            <person name="Cuomo C.A."/>
        </authorList>
    </citation>
    <scope>NUCLEOTIDE SEQUENCE [LARGE SCALE GENOMIC DNA]</scope>
    <source>
        <strain evidence="2 3">UAMH5409</strain>
    </source>
</reference>
<gene>
    <name evidence="2" type="ORF">AJ79_00581</name>
</gene>
<dbReference type="Gene3D" id="3.90.1200.10">
    <property type="match status" value="1"/>
</dbReference>